<evidence type="ECO:0000313" key="1">
    <source>
        <dbReference type="EMBL" id="CCH99498.1"/>
    </source>
</evidence>
<accession>I4FV23</accession>
<proteinExistence type="predicted"/>
<name>I4FV23_MICAE</name>
<dbReference type="HOGENOM" id="CLU_3154877_0_0_3"/>
<dbReference type="AlphaFoldDB" id="I4FV23"/>
<sequence length="48" mass="5412">MMREMLGQCKASQFGFKCFEKAKGAWDVSYVIGDRTIYPSEEGAFNPS</sequence>
<dbReference type="Proteomes" id="UP000003172">
    <property type="component" value="Unassembled WGS sequence"/>
</dbReference>
<gene>
    <name evidence="1" type="ORF">MICAB_6320002</name>
</gene>
<organism evidence="1 2">
    <name type="scientific">Microcystis aeruginosa PCC 9717</name>
    <dbReference type="NCBI Taxonomy" id="1160286"/>
    <lineage>
        <taxon>Bacteria</taxon>
        <taxon>Bacillati</taxon>
        <taxon>Cyanobacteriota</taxon>
        <taxon>Cyanophyceae</taxon>
        <taxon>Oscillatoriophycideae</taxon>
        <taxon>Chroococcales</taxon>
        <taxon>Microcystaceae</taxon>
        <taxon>Microcystis</taxon>
    </lineage>
</organism>
<comment type="caution">
    <text evidence="1">The sequence shown here is derived from an EMBL/GenBank/DDBJ whole genome shotgun (WGS) entry which is preliminary data.</text>
</comment>
<protein>
    <submittedName>
        <fullName evidence="1">Uncharacterized protein</fullName>
    </submittedName>
</protein>
<reference evidence="1 2" key="1">
    <citation type="submission" date="2012-04" db="EMBL/GenBank/DDBJ databases">
        <authorList>
            <person name="Genoscope - CEA"/>
        </authorList>
    </citation>
    <scope>NUCLEOTIDE SEQUENCE [LARGE SCALE GENOMIC DNA]</scope>
    <source>
        <strain evidence="1 2">9717</strain>
    </source>
</reference>
<evidence type="ECO:0000313" key="2">
    <source>
        <dbReference type="Proteomes" id="UP000003172"/>
    </source>
</evidence>
<dbReference type="EMBL" id="CAII01000593">
    <property type="protein sequence ID" value="CCH99498.1"/>
    <property type="molecule type" value="Genomic_DNA"/>
</dbReference>